<sequence>MTVFEEIALRQSIMFGGLSFGFLAAIIFAFFFCYRGPSTLKTFIKVLTPLAFAVAGYVNFAAPLVVLGLLVSAIGDAFLSRDGKKSFLTGLIAFAAAHVFYIAHFLPMASLADLTWLPAVLLVVLAVSTERWLIPYTDDMAWPVRIYVLLITVMGCAALGLSGREIAVLGAFAFILSDLILAINLFRLPPDSRLRIPSEIALWIFYVLGQAGILIGAGFAQPLFSI</sequence>
<keyword evidence="8" id="KW-1185">Reference proteome</keyword>
<protein>
    <submittedName>
        <fullName evidence="7">YhhN-like protein</fullName>
    </submittedName>
</protein>
<name>A0A1X6YHS5_9RHOB</name>
<evidence type="ECO:0000256" key="1">
    <source>
        <dbReference type="ARBA" id="ARBA00004141"/>
    </source>
</evidence>
<dbReference type="RefSeq" id="WP_085804320.1">
    <property type="nucleotide sequence ID" value="NZ_FWFX01000002.1"/>
</dbReference>
<dbReference type="Pfam" id="PF07947">
    <property type="entry name" value="YhhN"/>
    <property type="match status" value="1"/>
</dbReference>
<evidence type="ECO:0000313" key="8">
    <source>
        <dbReference type="Proteomes" id="UP000193061"/>
    </source>
</evidence>
<dbReference type="GO" id="GO:0016787">
    <property type="term" value="F:hydrolase activity"/>
    <property type="evidence" value="ECO:0007669"/>
    <property type="project" value="TreeGrafter"/>
</dbReference>
<evidence type="ECO:0000256" key="3">
    <source>
        <dbReference type="ARBA" id="ARBA00022692"/>
    </source>
</evidence>
<organism evidence="7 8">
    <name type="scientific">Roseovarius albus</name>
    <dbReference type="NCBI Taxonomy" id="1247867"/>
    <lineage>
        <taxon>Bacteria</taxon>
        <taxon>Pseudomonadati</taxon>
        <taxon>Pseudomonadota</taxon>
        <taxon>Alphaproteobacteria</taxon>
        <taxon>Rhodobacterales</taxon>
        <taxon>Roseobacteraceae</taxon>
        <taxon>Roseovarius</taxon>
    </lineage>
</organism>
<feature type="transmembrane region" description="Helical" evidence="6">
    <location>
        <begin position="52"/>
        <end position="75"/>
    </location>
</feature>
<dbReference type="PANTHER" id="PTHR31885:SF6">
    <property type="entry name" value="GH04784P"/>
    <property type="match status" value="1"/>
</dbReference>
<dbReference type="AlphaFoldDB" id="A0A1X6YHS5"/>
<dbReference type="OrthoDB" id="345840at2"/>
<evidence type="ECO:0000313" key="7">
    <source>
        <dbReference type="EMBL" id="SLN21431.1"/>
    </source>
</evidence>
<dbReference type="PANTHER" id="PTHR31885">
    <property type="entry name" value="GH04784P"/>
    <property type="match status" value="1"/>
</dbReference>
<keyword evidence="3 6" id="KW-0812">Transmembrane</keyword>
<evidence type="ECO:0000256" key="6">
    <source>
        <dbReference type="SAM" id="Phobius"/>
    </source>
</evidence>
<comment type="similarity">
    <text evidence="2">Belongs to the TMEM86 family.</text>
</comment>
<gene>
    <name evidence="7" type="ORF">ROA7450_00763</name>
</gene>
<feature type="transmembrane region" description="Helical" evidence="6">
    <location>
        <begin position="115"/>
        <end position="134"/>
    </location>
</feature>
<evidence type="ECO:0000256" key="5">
    <source>
        <dbReference type="ARBA" id="ARBA00023136"/>
    </source>
</evidence>
<feature type="transmembrane region" description="Helical" evidence="6">
    <location>
        <begin position="87"/>
        <end position="109"/>
    </location>
</feature>
<proteinExistence type="inferred from homology"/>
<dbReference type="Proteomes" id="UP000193061">
    <property type="component" value="Unassembled WGS sequence"/>
</dbReference>
<feature type="transmembrane region" description="Helical" evidence="6">
    <location>
        <begin position="200"/>
        <end position="220"/>
    </location>
</feature>
<feature type="transmembrane region" description="Helical" evidence="6">
    <location>
        <begin position="169"/>
        <end position="188"/>
    </location>
</feature>
<keyword evidence="5 6" id="KW-0472">Membrane</keyword>
<dbReference type="EMBL" id="FWFX01000002">
    <property type="protein sequence ID" value="SLN21431.1"/>
    <property type="molecule type" value="Genomic_DNA"/>
</dbReference>
<evidence type="ECO:0000256" key="2">
    <source>
        <dbReference type="ARBA" id="ARBA00007375"/>
    </source>
</evidence>
<accession>A0A1X6YHS5</accession>
<feature type="transmembrane region" description="Helical" evidence="6">
    <location>
        <begin position="146"/>
        <end position="163"/>
    </location>
</feature>
<feature type="transmembrane region" description="Helical" evidence="6">
    <location>
        <begin position="12"/>
        <end position="32"/>
    </location>
</feature>
<evidence type="ECO:0000256" key="4">
    <source>
        <dbReference type="ARBA" id="ARBA00022989"/>
    </source>
</evidence>
<dbReference type="GO" id="GO:0016020">
    <property type="term" value="C:membrane"/>
    <property type="evidence" value="ECO:0007669"/>
    <property type="project" value="UniProtKB-SubCell"/>
</dbReference>
<comment type="subcellular location">
    <subcellularLocation>
        <location evidence="1">Membrane</location>
        <topology evidence="1">Multi-pass membrane protein</topology>
    </subcellularLocation>
</comment>
<reference evidence="7 8" key="1">
    <citation type="submission" date="2017-03" db="EMBL/GenBank/DDBJ databases">
        <authorList>
            <person name="Afonso C.L."/>
            <person name="Miller P.J."/>
            <person name="Scott M.A."/>
            <person name="Spackman E."/>
            <person name="Goraichik I."/>
            <person name="Dimitrov K.M."/>
            <person name="Suarez D.L."/>
            <person name="Swayne D.E."/>
        </authorList>
    </citation>
    <scope>NUCLEOTIDE SEQUENCE [LARGE SCALE GENOMIC DNA]</scope>
    <source>
        <strain evidence="7 8">CECT 7450</strain>
    </source>
</reference>
<keyword evidence="4 6" id="KW-1133">Transmembrane helix</keyword>
<dbReference type="InterPro" id="IPR012506">
    <property type="entry name" value="TMEM86B-like"/>
</dbReference>